<reference evidence="4 5" key="1">
    <citation type="submission" date="2021-06" db="EMBL/GenBank/DDBJ databases">
        <title>Differences between aerobic and microaerobic xylene degrading microbial communities.</title>
        <authorList>
            <person name="Banerjee S."/>
            <person name="Tancsics A."/>
        </authorList>
    </citation>
    <scope>NUCLEOTIDE SEQUENCE [LARGE SCALE GENOMIC DNA]</scope>
    <source>
        <strain evidence="4 5">MAP12</strain>
    </source>
</reference>
<evidence type="ECO:0000259" key="2">
    <source>
        <dbReference type="Pfam" id="PF01757"/>
    </source>
</evidence>
<feature type="transmembrane region" description="Helical" evidence="1">
    <location>
        <begin position="222"/>
        <end position="240"/>
    </location>
</feature>
<dbReference type="InterPro" id="IPR002656">
    <property type="entry name" value="Acyl_transf_3_dom"/>
</dbReference>
<feature type="domain" description="SGNH" evidence="3">
    <location>
        <begin position="454"/>
        <end position="667"/>
    </location>
</feature>
<feature type="transmembrane region" description="Helical" evidence="1">
    <location>
        <begin position="252"/>
        <end position="268"/>
    </location>
</feature>
<feature type="transmembrane region" description="Helical" evidence="1">
    <location>
        <begin position="56"/>
        <end position="74"/>
    </location>
</feature>
<evidence type="ECO:0000259" key="3">
    <source>
        <dbReference type="Pfam" id="PF19040"/>
    </source>
</evidence>
<name>A0ABS6MVZ2_9GAMM</name>
<keyword evidence="1" id="KW-1133">Transmembrane helix</keyword>
<organism evidence="4 5">
    <name type="scientific">Geopseudomonas aromaticivorans</name>
    <dbReference type="NCBI Taxonomy" id="2849492"/>
    <lineage>
        <taxon>Bacteria</taxon>
        <taxon>Pseudomonadati</taxon>
        <taxon>Pseudomonadota</taxon>
        <taxon>Gammaproteobacteria</taxon>
        <taxon>Pseudomonadales</taxon>
        <taxon>Pseudomonadaceae</taxon>
        <taxon>Geopseudomonas</taxon>
    </lineage>
</organism>
<keyword evidence="4" id="KW-0808">Transferase</keyword>
<feature type="transmembrane region" description="Helical" evidence="1">
    <location>
        <begin position="274"/>
        <end position="295"/>
    </location>
</feature>
<dbReference type="RefSeq" id="WP_217681427.1">
    <property type="nucleotide sequence ID" value="NZ_JAHRGL010000019.1"/>
</dbReference>
<feature type="transmembrane region" description="Helical" evidence="1">
    <location>
        <begin position="158"/>
        <end position="181"/>
    </location>
</feature>
<dbReference type="Proteomes" id="UP000813068">
    <property type="component" value="Unassembled WGS sequence"/>
</dbReference>
<accession>A0ABS6MVZ2</accession>
<feature type="transmembrane region" description="Helical" evidence="1">
    <location>
        <begin position="34"/>
        <end position="50"/>
    </location>
</feature>
<evidence type="ECO:0000313" key="4">
    <source>
        <dbReference type="EMBL" id="MBV2132965.1"/>
    </source>
</evidence>
<dbReference type="InterPro" id="IPR050879">
    <property type="entry name" value="Acyltransferase_3"/>
</dbReference>
<dbReference type="Pfam" id="PF19040">
    <property type="entry name" value="SGNH"/>
    <property type="match status" value="1"/>
</dbReference>
<dbReference type="PANTHER" id="PTHR23028:SF53">
    <property type="entry name" value="ACYL_TRANSF_3 DOMAIN-CONTAINING PROTEIN"/>
    <property type="match status" value="1"/>
</dbReference>
<keyword evidence="1" id="KW-0472">Membrane</keyword>
<evidence type="ECO:0000313" key="5">
    <source>
        <dbReference type="Proteomes" id="UP000813068"/>
    </source>
</evidence>
<keyword evidence="5" id="KW-1185">Reference proteome</keyword>
<dbReference type="Pfam" id="PF01757">
    <property type="entry name" value="Acyl_transf_3"/>
    <property type="match status" value="1"/>
</dbReference>
<dbReference type="EMBL" id="JAHRGL010000019">
    <property type="protein sequence ID" value="MBV2132965.1"/>
    <property type="molecule type" value="Genomic_DNA"/>
</dbReference>
<dbReference type="PANTHER" id="PTHR23028">
    <property type="entry name" value="ACETYLTRANSFERASE"/>
    <property type="match status" value="1"/>
</dbReference>
<feature type="domain" description="Acyltransferase 3" evidence="2">
    <location>
        <begin position="31"/>
        <end position="359"/>
    </location>
</feature>
<feature type="transmembrane region" description="Helical" evidence="1">
    <location>
        <begin position="342"/>
        <end position="358"/>
    </location>
</feature>
<proteinExistence type="predicted"/>
<keyword evidence="4" id="KW-0012">Acyltransferase</keyword>
<gene>
    <name evidence="4" type="ORF">KRX52_09140</name>
</gene>
<comment type="caution">
    <text evidence="4">The sequence shown here is derived from an EMBL/GenBank/DDBJ whole genome shotgun (WGS) entry which is preliminary data.</text>
</comment>
<feature type="transmembrane region" description="Helical" evidence="1">
    <location>
        <begin position="193"/>
        <end position="210"/>
    </location>
</feature>
<feature type="transmembrane region" description="Helical" evidence="1">
    <location>
        <begin position="95"/>
        <end position="114"/>
    </location>
</feature>
<feature type="transmembrane region" description="Helical" evidence="1">
    <location>
        <begin position="378"/>
        <end position="401"/>
    </location>
</feature>
<feature type="transmembrane region" description="Helical" evidence="1">
    <location>
        <begin position="316"/>
        <end position="336"/>
    </location>
</feature>
<dbReference type="InterPro" id="IPR043968">
    <property type="entry name" value="SGNH"/>
</dbReference>
<protein>
    <submittedName>
        <fullName evidence="4">Acyltransferase</fullName>
    </submittedName>
</protein>
<keyword evidence="1" id="KW-0812">Transmembrane</keyword>
<dbReference type="GO" id="GO:0016746">
    <property type="term" value="F:acyltransferase activity"/>
    <property type="evidence" value="ECO:0007669"/>
    <property type="project" value="UniProtKB-KW"/>
</dbReference>
<evidence type="ECO:0000256" key="1">
    <source>
        <dbReference type="SAM" id="Phobius"/>
    </source>
</evidence>
<sequence>MFKSRPSATMKWTEDSAVLAGASTQNAYRDDIQGIRAISAIMIAVYHIWMSKVSGGVDVFFVISGFLMTGVLIRQIQQHDRIRPLVFWGNLIKRIVPSACTVLLFTLIAGYFIVPEPLWSQLIQETLFSALNLENLELMRRSVDYLARELPPSPVQQFWALSTQVQFYLLLPPVLMLALWLGRKMGAPSRKPLLVGVGLVALASLLYSIVETAREPVSSYFNPAARVWEFFTGALLALLLPRIHLGRGLRNLFGLLGLATLLLFGLLAPQGSQFPGYIALIPVTAAVMLIVTGSGTQPSVASRWLANRHLAGLGRISFGVYLWHWPLLAFALEYLGTSHLDPLQGLLIIALAIALAMATHRFVEEPIRNHKYAARRVWVPYAIGLLLLSPVLASAATWKYYIRNVVADERGSNAALAGSADFAPAEVQISAGQLSQAHLITAKIILPASYQGNCHQQITRAEVVYCSYGDTSATTTVALVGGSHATQWLPALDRIGKAHGLKVLNITKKECPFGATEGSHPSCFEWNRQLIDTLAELRPQVVITNSTTTTHPKTREYVPQAYLEQWQRLEQLGIPVIGIRDNPSLGFDPATCVARHRDNLLACSKPRGQSLADWDPALEHLSELDNLHLIDMSEFLCTAEQCLTVTHDFLMYRDGHHLNPRYVLALSGRLGERLSQIMPEVFRR</sequence>